<dbReference type="CDD" id="cd07067">
    <property type="entry name" value="HP_PGM_like"/>
    <property type="match status" value="1"/>
</dbReference>
<dbReference type="InterPro" id="IPR013078">
    <property type="entry name" value="His_Pase_superF_clade-1"/>
</dbReference>
<gene>
    <name evidence="2" type="ORF">FWILDA_LOCUS10347</name>
</gene>
<sequence>HGERIDHVEPSFVYTSTTPYDPPLTPRGKRQAKQTGTYIYTLQQENVSTKRNVEYNITMSPFARTTETAIDIAKGILASKPESKIKFRIDPSLAEWHNSAYYAQAVPNNIIDKRFEELREIIEKEKDEYSFEFDESYTPVSNLLPKYPEGIHEIVKRCQKALVGISSPYIEKIKQERRLKSSEDNIEKLNTDVVLIIVTHGFCFNIIQEACSKVNNWKDAGYCAISRAKWIPKEDDEVPDIQITVKEVNIETTTIKQEGTTTVNKCLEPIAVQPIAVPLSPVIAQLQQTNTSPLNNNSLVSYSNTSNSTSTSVQTFKNNTALKQGTTFTSHTDFVVAVQEFSMRNGFTMRLNTVKRNREGIVRWREIVCSRSGTPSSKKSGIKPIRNRPSQRCDCPFLIRASVNANTGLWEIISTNLYHNHETNNRFNKSVITANPINEGKGSFDFYEND</sequence>
<reference evidence="2" key="1">
    <citation type="submission" date="2022-08" db="EMBL/GenBank/DDBJ databases">
        <authorList>
            <person name="Kallberg Y."/>
            <person name="Tangrot J."/>
            <person name="Rosling A."/>
        </authorList>
    </citation>
    <scope>NUCLEOTIDE SEQUENCE</scope>
    <source>
        <strain evidence="2">Wild A</strain>
    </source>
</reference>
<proteinExistence type="predicted"/>
<dbReference type="SUPFAM" id="SSF53254">
    <property type="entry name" value="Phosphoglycerate mutase-like"/>
    <property type="match status" value="1"/>
</dbReference>
<dbReference type="InterPro" id="IPR051710">
    <property type="entry name" value="Phosphatase_SH3-domain"/>
</dbReference>
<dbReference type="Proteomes" id="UP001153678">
    <property type="component" value="Unassembled WGS sequence"/>
</dbReference>
<dbReference type="PANTHER" id="PTHR16469">
    <property type="entry name" value="UBIQUITIN-ASSOCIATED AND SH3 DOMAIN-CONTAINING BA-RELATED"/>
    <property type="match status" value="1"/>
</dbReference>
<dbReference type="InterPro" id="IPR029033">
    <property type="entry name" value="His_PPase_superfam"/>
</dbReference>
<dbReference type="Gene3D" id="3.40.50.1240">
    <property type="entry name" value="Phosphoglycerate mutase-like"/>
    <property type="match status" value="1"/>
</dbReference>
<dbReference type="Pfam" id="PF00300">
    <property type="entry name" value="His_Phos_1"/>
    <property type="match status" value="1"/>
</dbReference>
<dbReference type="EMBL" id="CAMKVN010002635">
    <property type="protein sequence ID" value="CAI2181967.1"/>
    <property type="molecule type" value="Genomic_DNA"/>
</dbReference>
<accession>A0A9W4SV31</accession>
<protein>
    <submittedName>
        <fullName evidence="2">19086_t:CDS:1</fullName>
    </submittedName>
</protein>
<feature type="non-terminal residue" evidence="2">
    <location>
        <position position="450"/>
    </location>
</feature>
<dbReference type="AlphaFoldDB" id="A0A9W4SV31"/>
<evidence type="ECO:0000259" key="1">
    <source>
        <dbReference type="Pfam" id="PF03101"/>
    </source>
</evidence>
<organism evidence="2 3">
    <name type="scientific">Funneliformis geosporum</name>
    <dbReference type="NCBI Taxonomy" id="1117311"/>
    <lineage>
        <taxon>Eukaryota</taxon>
        <taxon>Fungi</taxon>
        <taxon>Fungi incertae sedis</taxon>
        <taxon>Mucoromycota</taxon>
        <taxon>Glomeromycotina</taxon>
        <taxon>Glomeromycetes</taxon>
        <taxon>Glomerales</taxon>
        <taxon>Glomeraceae</taxon>
        <taxon>Funneliformis</taxon>
    </lineage>
</organism>
<dbReference type="PANTHER" id="PTHR16469:SF27">
    <property type="entry name" value="UBIQUITIN-ASSOCIATED AND SH3 DOMAIN-CONTAINING BA-RELATED"/>
    <property type="match status" value="1"/>
</dbReference>
<evidence type="ECO:0000313" key="2">
    <source>
        <dbReference type="EMBL" id="CAI2181967.1"/>
    </source>
</evidence>
<dbReference type="OrthoDB" id="433124at2759"/>
<evidence type="ECO:0000313" key="3">
    <source>
        <dbReference type="Proteomes" id="UP001153678"/>
    </source>
</evidence>
<dbReference type="Pfam" id="PF03101">
    <property type="entry name" value="FAR1"/>
    <property type="match status" value="1"/>
</dbReference>
<keyword evidence="3" id="KW-1185">Reference proteome</keyword>
<comment type="caution">
    <text evidence="2">The sequence shown here is derived from an EMBL/GenBank/DDBJ whole genome shotgun (WGS) entry which is preliminary data.</text>
</comment>
<dbReference type="InterPro" id="IPR004330">
    <property type="entry name" value="FAR1_DNA_bnd_dom"/>
</dbReference>
<name>A0A9W4SV31_9GLOM</name>
<feature type="domain" description="FAR1" evidence="1">
    <location>
        <begin position="339"/>
        <end position="423"/>
    </location>
</feature>